<name>A0A512MIG6_9BACT</name>
<sequence length="117" mass="13627">MHVMKKLYHRLLVVPVFMLALFCTQCSSDRVWSRAEFEAWYAESLPNYSNLERVRYRGSDAHDHYFLLRPVDSFVTARIPRAEITIKEERPYAGGSSSTLGYYDVDVLHGYARTSDE</sequence>
<organism evidence="1 2">
    <name type="scientific">Brevifollis gellanilyticus</name>
    <dbReference type="NCBI Taxonomy" id="748831"/>
    <lineage>
        <taxon>Bacteria</taxon>
        <taxon>Pseudomonadati</taxon>
        <taxon>Verrucomicrobiota</taxon>
        <taxon>Verrucomicrobiia</taxon>
        <taxon>Verrucomicrobiales</taxon>
        <taxon>Verrucomicrobiaceae</taxon>
    </lineage>
</organism>
<dbReference type="Proteomes" id="UP000321577">
    <property type="component" value="Unassembled WGS sequence"/>
</dbReference>
<keyword evidence="2" id="KW-1185">Reference proteome</keyword>
<comment type="caution">
    <text evidence="1">The sequence shown here is derived from an EMBL/GenBank/DDBJ whole genome shotgun (WGS) entry which is preliminary data.</text>
</comment>
<protein>
    <submittedName>
        <fullName evidence="1">Uncharacterized protein</fullName>
    </submittedName>
</protein>
<evidence type="ECO:0000313" key="1">
    <source>
        <dbReference type="EMBL" id="GEP46101.1"/>
    </source>
</evidence>
<proteinExistence type="predicted"/>
<dbReference type="AlphaFoldDB" id="A0A512MIG6"/>
<evidence type="ECO:0000313" key="2">
    <source>
        <dbReference type="Proteomes" id="UP000321577"/>
    </source>
</evidence>
<reference evidence="1 2" key="1">
    <citation type="submission" date="2019-07" db="EMBL/GenBank/DDBJ databases">
        <title>Whole genome shotgun sequence of Brevifollis gellanilyticus NBRC 108608.</title>
        <authorList>
            <person name="Hosoyama A."/>
            <person name="Uohara A."/>
            <person name="Ohji S."/>
            <person name="Ichikawa N."/>
        </authorList>
    </citation>
    <scope>NUCLEOTIDE SEQUENCE [LARGE SCALE GENOMIC DNA]</scope>
    <source>
        <strain evidence="1 2">NBRC 108608</strain>
    </source>
</reference>
<gene>
    <name evidence="1" type="ORF">BGE01nite_53920</name>
</gene>
<dbReference type="EMBL" id="BKAG01000071">
    <property type="protein sequence ID" value="GEP46101.1"/>
    <property type="molecule type" value="Genomic_DNA"/>
</dbReference>
<accession>A0A512MIG6</accession>